<sequence length="262" mass="30116">MSSLVAEAVQAELGAYEPWPDNACLYQPYQVEQITFPDYANCLSVKTFLHMCGLEFHTEVRTNAEEMSPSGKVPFIHVGAFLVSELDPIIAFVNTRGFQLSRDLDEGMKSEMRAYMALIENVMVNAELYLAWIDEAVSEEITKPRYGYIHPWPLNRLLPWQKQSNVRARLNSVGWAKKTMDEVCDEVKTCCQALAERLDSKQYFFGDKPTELDALVFGHLYTILTTRLPVSRFAEIVQQFSNLTAFCTRVEENFYKKYGRDF</sequence>
<name>A0AAN8K1Q8_PATCE</name>
<dbReference type="CDD" id="cd03211">
    <property type="entry name" value="GST_C_Metaxin2"/>
    <property type="match status" value="1"/>
</dbReference>
<dbReference type="SFLD" id="SFLDG01180">
    <property type="entry name" value="SUF1"/>
    <property type="match status" value="1"/>
</dbReference>
<evidence type="ECO:0000313" key="3">
    <source>
        <dbReference type="EMBL" id="KAK6182884.1"/>
    </source>
</evidence>
<dbReference type="SFLD" id="SFLDS00019">
    <property type="entry name" value="Glutathione_Transferase_(cytos"/>
    <property type="match status" value="1"/>
</dbReference>
<gene>
    <name evidence="3" type="ORF">SNE40_010468</name>
</gene>
<dbReference type="Pfam" id="PF17171">
    <property type="entry name" value="GST_C_6"/>
    <property type="match status" value="1"/>
</dbReference>
<dbReference type="Gene3D" id="1.20.1050.10">
    <property type="match status" value="1"/>
</dbReference>
<evidence type="ECO:0000259" key="2">
    <source>
        <dbReference type="Pfam" id="PF17172"/>
    </source>
</evidence>
<keyword evidence="4" id="KW-1185">Reference proteome</keyword>
<evidence type="ECO:0000259" key="1">
    <source>
        <dbReference type="Pfam" id="PF17171"/>
    </source>
</evidence>
<dbReference type="GO" id="GO:0001401">
    <property type="term" value="C:SAM complex"/>
    <property type="evidence" value="ECO:0007669"/>
    <property type="project" value="TreeGrafter"/>
</dbReference>
<dbReference type="EMBL" id="JAZGQO010000007">
    <property type="protein sequence ID" value="KAK6182884.1"/>
    <property type="molecule type" value="Genomic_DNA"/>
</dbReference>
<dbReference type="InterPro" id="IPR040079">
    <property type="entry name" value="Glutathione_S-Trfase"/>
</dbReference>
<evidence type="ECO:0000313" key="4">
    <source>
        <dbReference type="Proteomes" id="UP001347796"/>
    </source>
</evidence>
<feature type="domain" description="Thioredoxin-like fold" evidence="2">
    <location>
        <begin position="40"/>
        <end position="136"/>
    </location>
</feature>
<organism evidence="3 4">
    <name type="scientific">Patella caerulea</name>
    <name type="common">Rayed Mediterranean limpet</name>
    <dbReference type="NCBI Taxonomy" id="87958"/>
    <lineage>
        <taxon>Eukaryota</taxon>
        <taxon>Metazoa</taxon>
        <taxon>Spiralia</taxon>
        <taxon>Lophotrochozoa</taxon>
        <taxon>Mollusca</taxon>
        <taxon>Gastropoda</taxon>
        <taxon>Patellogastropoda</taxon>
        <taxon>Patelloidea</taxon>
        <taxon>Patellidae</taxon>
        <taxon>Patella</taxon>
    </lineage>
</organism>
<dbReference type="Pfam" id="PF17172">
    <property type="entry name" value="GST_N_4"/>
    <property type="match status" value="1"/>
</dbReference>
<dbReference type="PANTHER" id="PTHR12289:SF38">
    <property type="entry name" value="METAXIN-2"/>
    <property type="match status" value="1"/>
</dbReference>
<protein>
    <recommendedName>
        <fullName evidence="5">Metaxin-2</fullName>
    </recommendedName>
</protein>
<proteinExistence type="predicted"/>
<dbReference type="InterPro" id="IPR033468">
    <property type="entry name" value="Metaxin_GST"/>
</dbReference>
<comment type="caution">
    <text evidence="3">The sequence shown here is derived from an EMBL/GenBank/DDBJ whole genome shotgun (WGS) entry which is preliminary data.</text>
</comment>
<evidence type="ECO:0008006" key="5">
    <source>
        <dbReference type="Google" id="ProtNLM"/>
    </source>
</evidence>
<dbReference type="InterPro" id="IPR050931">
    <property type="entry name" value="Mito_Protein_Transport_Metaxin"/>
</dbReference>
<reference evidence="3 4" key="1">
    <citation type="submission" date="2024-01" db="EMBL/GenBank/DDBJ databases">
        <title>The genome of the rayed Mediterranean limpet Patella caerulea (Linnaeus, 1758).</title>
        <authorList>
            <person name="Anh-Thu Weber A."/>
            <person name="Halstead-Nussloch G."/>
        </authorList>
    </citation>
    <scope>NUCLEOTIDE SEQUENCE [LARGE SCALE GENOMIC DNA]</scope>
    <source>
        <strain evidence="3">AATW-2023a</strain>
        <tissue evidence="3">Whole specimen</tissue>
    </source>
</reference>
<accession>A0AAN8K1Q8</accession>
<dbReference type="InterPro" id="IPR036282">
    <property type="entry name" value="Glutathione-S-Trfase_C_sf"/>
</dbReference>
<dbReference type="AlphaFoldDB" id="A0AAN8K1Q8"/>
<dbReference type="InterPro" id="IPR012336">
    <property type="entry name" value="Thioredoxin-like_fold"/>
</dbReference>
<dbReference type="SUPFAM" id="SSF47616">
    <property type="entry name" value="GST C-terminal domain-like"/>
    <property type="match status" value="1"/>
</dbReference>
<dbReference type="GO" id="GO:0007005">
    <property type="term" value="P:mitochondrion organization"/>
    <property type="evidence" value="ECO:0007669"/>
    <property type="project" value="TreeGrafter"/>
</dbReference>
<feature type="domain" description="Metaxin glutathione S-transferase" evidence="1">
    <location>
        <begin position="188"/>
        <end position="250"/>
    </location>
</feature>
<dbReference type="PANTHER" id="PTHR12289">
    <property type="entry name" value="METAXIN RELATED"/>
    <property type="match status" value="1"/>
</dbReference>
<dbReference type="Proteomes" id="UP001347796">
    <property type="component" value="Unassembled WGS sequence"/>
</dbReference>